<dbReference type="AlphaFoldDB" id="A0AAD6U5A1"/>
<keyword evidence="3" id="KW-1185">Reference proteome</keyword>
<evidence type="ECO:0000313" key="3">
    <source>
        <dbReference type="Proteomes" id="UP001222325"/>
    </source>
</evidence>
<sequence>MARVPPNWGQVSVARRNLVARASREIFVPSPHDRLCRLMLDAGRLRHDSRPEESSSRLRLANIVPPSRTLASAQFYAIYGPRNIVRLHPWTSTGLTSYDAPSPHCRLPFSVPRRRLGYRATILRAHTDATMRLPLDVPAPNFDAEGALDTRHPRSAFRVVFIPVVTPVLCSLICLQRLLR</sequence>
<name>A0AAD6U5A1_9AGAR</name>
<comment type="caution">
    <text evidence="2">The sequence shown here is derived from an EMBL/GenBank/DDBJ whole genome shotgun (WGS) entry which is preliminary data.</text>
</comment>
<evidence type="ECO:0000256" key="1">
    <source>
        <dbReference type="SAM" id="Phobius"/>
    </source>
</evidence>
<proteinExistence type="predicted"/>
<dbReference type="Proteomes" id="UP001222325">
    <property type="component" value="Unassembled WGS sequence"/>
</dbReference>
<keyword evidence="1" id="KW-0812">Transmembrane</keyword>
<gene>
    <name evidence="2" type="ORF">B0H15DRAFT_949684</name>
</gene>
<protein>
    <submittedName>
        <fullName evidence="2">Uncharacterized protein</fullName>
    </submittedName>
</protein>
<organism evidence="2 3">
    <name type="scientific">Mycena belliarum</name>
    <dbReference type="NCBI Taxonomy" id="1033014"/>
    <lineage>
        <taxon>Eukaryota</taxon>
        <taxon>Fungi</taxon>
        <taxon>Dikarya</taxon>
        <taxon>Basidiomycota</taxon>
        <taxon>Agaricomycotina</taxon>
        <taxon>Agaricomycetes</taxon>
        <taxon>Agaricomycetidae</taxon>
        <taxon>Agaricales</taxon>
        <taxon>Marasmiineae</taxon>
        <taxon>Mycenaceae</taxon>
        <taxon>Mycena</taxon>
    </lineage>
</organism>
<accession>A0AAD6U5A1</accession>
<keyword evidence="1" id="KW-0472">Membrane</keyword>
<feature type="transmembrane region" description="Helical" evidence="1">
    <location>
        <begin position="159"/>
        <end position="179"/>
    </location>
</feature>
<reference evidence="2" key="1">
    <citation type="submission" date="2023-03" db="EMBL/GenBank/DDBJ databases">
        <title>Massive genome expansion in bonnet fungi (Mycena s.s.) driven by repeated elements and novel gene families across ecological guilds.</title>
        <authorList>
            <consortium name="Lawrence Berkeley National Laboratory"/>
            <person name="Harder C.B."/>
            <person name="Miyauchi S."/>
            <person name="Viragh M."/>
            <person name="Kuo A."/>
            <person name="Thoen E."/>
            <person name="Andreopoulos B."/>
            <person name="Lu D."/>
            <person name="Skrede I."/>
            <person name="Drula E."/>
            <person name="Henrissat B."/>
            <person name="Morin E."/>
            <person name="Kohler A."/>
            <person name="Barry K."/>
            <person name="LaButti K."/>
            <person name="Morin E."/>
            <person name="Salamov A."/>
            <person name="Lipzen A."/>
            <person name="Mereny Z."/>
            <person name="Hegedus B."/>
            <person name="Baldrian P."/>
            <person name="Stursova M."/>
            <person name="Weitz H."/>
            <person name="Taylor A."/>
            <person name="Grigoriev I.V."/>
            <person name="Nagy L.G."/>
            <person name="Martin F."/>
            <person name="Kauserud H."/>
        </authorList>
    </citation>
    <scope>NUCLEOTIDE SEQUENCE</scope>
    <source>
        <strain evidence="2">CBHHK173m</strain>
    </source>
</reference>
<dbReference type="EMBL" id="JARJCN010000026">
    <property type="protein sequence ID" value="KAJ7088504.1"/>
    <property type="molecule type" value="Genomic_DNA"/>
</dbReference>
<keyword evidence="1" id="KW-1133">Transmembrane helix</keyword>
<evidence type="ECO:0000313" key="2">
    <source>
        <dbReference type="EMBL" id="KAJ7088504.1"/>
    </source>
</evidence>